<sequence>MVFDIEFDKIGMDLLIQDTKARRLLDEADELAAIGTTYAIAVAMLHLHDAFQMLFNPFIKPESYDADWPALRRASRGADWEHLLGVVETDIFAYQYYWPVFLLNLDYADYGKFVSLAPRHHAGPTWSGTRTEPDTELWFEPKFMTRENYESSREFLVRAAIRVKEIGTPQPAVYSGDTVHVTLSRLLSQAKAGRAARVRAKGQS</sequence>
<dbReference type="EMBL" id="LQCI01000009">
    <property type="protein sequence ID" value="KZB86270.1"/>
    <property type="molecule type" value="Genomic_DNA"/>
</dbReference>
<organism evidence="1 2">
    <name type="scientific">Amycolatopsis regifaucium</name>
    <dbReference type="NCBI Taxonomy" id="546365"/>
    <lineage>
        <taxon>Bacteria</taxon>
        <taxon>Bacillati</taxon>
        <taxon>Actinomycetota</taxon>
        <taxon>Actinomycetes</taxon>
        <taxon>Pseudonocardiales</taxon>
        <taxon>Pseudonocardiaceae</taxon>
        <taxon>Amycolatopsis</taxon>
    </lineage>
</organism>
<evidence type="ECO:0000313" key="2">
    <source>
        <dbReference type="Proteomes" id="UP000076321"/>
    </source>
</evidence>
<comment type="caution">
    <text evidence="1">The sequence shown here is derived from an EMBL/GenBank/DDBJ whole genome shotgun (WGS) entry which is preliminary data.</text>
</comment>
<reference evidence="1 2" key="1">
    <citation type="submission" date="2015-12" db="EMBL/GenBank/DDBJ databases">
        <title>Amycolatopsis regifaucium genome sequencing and assembly.</title>
        <authorList>
            <person name="Mayilraj S."/>
        </authorList>
    </citation>
    <scope>NUCLEOTIDE SEQUENCE [LARGE SCALE GENOMIC DNA]</scope>
    <source>
        <strain evidence="1 2">GY080</strain>
    </source>
</reference>
<dbReference type="AlphaFoldDB" id="A0A154MQA6"/>
<dbReference type="RefSeq" id="WP_061982836.1">
    <property type="nucleotide sequence ID" value="NZ_FOPQ01000006.1"/>
</dbReference>
<proteinExistence type="predicted"/>
<protein>
    <submittedName>
        <fullName evidence="1">Uncharacterized protein</fullName>
    </submittedName>
</protein>
<accession>A0A154MQA6</accession>
<gene>
    <name evidence="1" type="ORF">AVL48_29370</name>
</gene>
<name>A0A154MQA6_9PSEU</name>
<evidence type="ECO:0000313" key="1">
    <source>
        <dbReference type="EMBL" id="KZB86270.1"/>
    </source>
</evidence>
<dbReference type="Proteomes" id="UP000076321">
    <property type="component" value="Unassembled WGS sequence"/>
</dbReference>